<dbReference type="EMBL" id="QRBE01000001">
    <property type="protein sequence ID" value="RDS84439.1"/>
    <property type="molecule type" value="Genomic_DNA"/>
</dbReference>
<reference evidence="1 2" key="1">
    <citation type="submission" date="2018-07" db="EMBL/GenBank/DDBJ databases">
        <title>Dyella monticola sp. nov. and Dyella psychrodurans sp. nov. isolated from monsoon evergreen broad-leaved forest soil of Dinghu Mountain, China.</title>
        <authorList>
            <person name="Gao Z."/>
            <person name="Qiu L."/>
        </authorList>
    </citation>
    <scope>NUCLEOTIDE SEQUENCE [LARGE SCALE GENOMIC DNA]</scope>
    <source>
        <strain evidence="1 2">4G-K06</strain>
    </source>
</reference>
<name>A0A370X7N1_9GAMM</name>
<dbReference type="Proteomes" id="UP000254258">
    <property type="component" value="Unassembled WGS sequence"/>
</dbReference>
<protein>
    <submittedName>
        <fullName evidence="1">Uncharacterized protein</fullName>
    </submittedName>
</protein>
<keyword evidence="2" id="KW-1185">Reference proteome</keyword>
<evidence type="ECO:0000313" key="2">
    <source>
        <dbReference type="Proteomes" id="UP000254258"/>
    </source>
</evidence>
<dbReference type="AlphaFoldDB" id="A0A370X7N1"/>
<organism evidence="1 2">
    <name type="scientific">Dyella monticola</name>
    <dbReference type="NCBI Taxonomy" id="1927958"/>
    <lineage>
        <taxon>Bacteria</taxon>
        <taxon>Pseudomonadati</taxon>
        <taxon>Pseudomonadota</taxon>
        <taxon>Gammaproteobacteria</taxon>
        <taxon>Lysobacterales</taxon>
        <taxon>Rhodanobacteraceae</taxon>
        <taxon>Dyella</taxon>
    </lineage>
</organism>
<gene>
    <name evidence="1" type="ORF">DWU98_00185</name>
</gene>
<accession>A0A370X7N1</accession>
<sequence>MLSMLWLIWRRYRQSLPVRGPQMAPADMATRKLADRLKVAGACRGLNEYFPSSSKTRAVHRAFLIA</sequence>
<proteinExistence type="predicted"/>
<evidence type="ECO:0000313" key="1">
    <source>
        <dbReference type="EMBL" id="RDS84439.1"/>
    </source>
</evidence>
<comment type="caution">
    <text evidence="1">The sequence shown here is derived from an EMBL/GenBank/DDBJ whole genome shotgun (WGS) entry which is preliminary data.</text>
</comment>